<dbReference type="PANTHER" id="PTHR43143:SF1">
    <property type="entry name" value="SERINE_THREONINE-PROTEIN PHOSPHATASE CPPED1"/>
    <property type="match status" value="1"/>
</dbReference>
<evidence type="ECO:0000313" key="3">
    <source>
        <dbReference type="Proteomes" id="UP001526446"/>
    </source>
</evidence>
<feature type="domain" description="Calcineurin-like phosphoesterase" evidence="1">
    <location>
        <begin position="47"/>
        <end position="259"/>
    </location>
</feature>
<dbReference type="SUPFAM" id="SSF56300">
    <property type="entry name" value="Metallo-dependent phosphatases"/>
    <property type="match status" value="1"/>
</dbReference>
<accession>A0ABT3Q8S8</accession>
<organism evidence="2 3">
    <name type="scientific">Acetobacter farinalis</name>
    <dbReference type="NCBI Taxonomy" id="1260984"/>
    <lineage>
        <taxon>Bacteria</taxon>
        <taxon>Pseudomonadati</taxon>
        <taxon>Pseudomonadota</taxon>
        <taxon>Alphaproteobacteria</taxon>
        <taxon>Acetobacterales</taxon>
        <taxon>Acetobacteraceae</taxon>
        <taxon>Acetobacter</taxon>
    </lineage>
</organism>
<protein>
    <submittedName>
        <fullName evidence="2">Metallophosphoesterase</fullName>
    </submittedName>
</protein>
<dbReference type="EMBL" id="JAPIUX010000012">
    <property type="protein sequence ID" value="MCX2561683.1"/>
    <property type="molecule type" value="Genomic_DNA"/>
</dbReference>
<keyword evidence="3" id="KW-1185">Reference proteome</keyword>
<dbReference type="PROSITE" id="PS51318">
    <property type="entry name" value="TAT"/>
    <property type="match status" value="1"/>
</dbReference>
<dbReference type="PANTHER" id="PTHR43143">
    <property type="entry name" value="METALLOPHOSPHOESTERASE, CALCINEURIN SUPERFAMILY"/>
    <property type="match status" value="1"/>
</dbReference>
<dbReference type="InterPro" id="IPR051918">
    <property type="entry name" value="STPP_CPPED1"/>
</dbReference>
<evidence type="ECO:0000313" key="2">
    <source>
        <dbReference type="EMBL" id="MCX2561683.1"/>
    </source>
</evidence>
<proteinExistence type="predicted"/>
<evidence type="ECO:0000259" key="1">
    <source>
        <dbReference type="Pfam" id="PF00149"/>
    </source>
</evidence>
<dbReference type="RefSeq" id="WP_166122305.1">
    <property type="nucleotide sequence ID" value="NZ_JAPIUX010000012.1"/>
</dbReference>
<gene>
    <name evidence="2" type="ORF">OQ252_09785</name>
</gene>
<dbReference type="Pfam" id="PF00149">
    <property type="entry name" value="Metallophos"/>
    <property type="match status" value="1"/>
</dbReference>
<dbReference type="InterPro" id="IPR029052">
    <property type="entry name" value="Metallo-depent_PP-like"/>
</dbReference>
<dbReference type="InterPro" id="IPR006311">
    <property type="entry name" value="TAT_signal"/>
</dbReference>
<dbReference type="Gene3D" id="3.60.21.10">
    <property type="match status" value="1"/>
</dbReference>
<dbReference type="Proteomes" id="UP001526446">
    <property type="component" value="Unassembled WGS sequence"/>
</dbReference>
<name>A0ABT3Q8S8_9PROT</name>
<comment type="caution">
    <text evidence="2">The sequence shown here is derived from an EMBL/GenBank/DDBJ whole genome shotgun (WGS) entry which is preliminary data.</text>
</comment>
<reference evidence="2 3" key="1">
    <citation type="submission" date="2022-11" db="EMBL/GenBank/DDBJ databases">
        <title>Genome sequencing of Acetobacter type strain.</title>
        <authorList>
            <person name="Heo J."/>
            <person name="Lee D."/>
            <person name="Han B.-H."/>
            <person name="Hong S.-B."/>
            <person name="Kwon S.-W."/>
        </authorList>
    </citation>
    <scope>NUCLEOTIDE SEQUENCE [LARGE SCALE GENOMIC DNA]</scope>
    <source>
        <strain evidence="2 3">KACC 21251</strain>
    </source>
</reference>
<sequence>MLQLDRRSFLSLTAGLALTTGATLTQSSHALAALPARPPLRKHEPFTFLFITDTHLQPELNATAGCHAAFRKARTIPADFAIQGGDHVYDALGVNAGRASTLMDLYQRTADDLTLPVHHTVGNHDCFGIYTQSGAQPTDPLYGKKYFEDQFGQLYYAFDHKGVHVIVLDSIGITADRMYEGRIDAVQLAWLARDLAAQPEGTPIIVVTHIPLVTAMEDYASPSHTPPKHHALSVVNAYEVLPLFDRYNVIGVFQGHTHVLERVEWHGVPYITGGAVSGNWWHGTRYGTPEGFMVVDVENGAVKIRYETYGFQSIDPHNT</sequence>
<dbReference type="InterPro" id="IPR004843">
    <property type="entry name" value="Calcineurin-like_PHP"/>
</dbReference>